<dbReference type="RefSeq" id="WP_002712555.1">
    <property type="nucleotide sequence ID" value="NZ_KB375281.1"/>
</dbReference>
<reference evidence="1 2" key="1">
    <citation type="submission" date="2012-04" db="EMBL/GenBank/DDBJ databases">
        <title>The Genome Sequence of Afipia clevelandensis ATCC 49720.</title>
        <authorList>
            <consortium name="The Broad Institute Genome Sequencing Platform"/>
            <person name="Earl A."/>
            <person name="Ward D."/>
            <person name="Feldgarden M."/>
            <person name="Gevers D."/>
            <person name="Huys G."/>
            <person name="Walker B."/>
            <person name="Young S.K."/>
            <person name="Zeng Q."/>
            <person name="Gargeya S."/>
            <person name="Fitzgerald M."/>
            <person name="Haas B."/>
            <person name="Abouelleil A."/>
            <person name="Alvarado L."/>
            <person name="Arachchi H.M."/>
            <person name="Berlin A."/>
            <person name="Chapman S.B."/>
            <person name="Goldberg J."/>
            <person name="Griggs A."/>
            <person name="Gujja S."/>
            <person name="Hansen M."/>
            <person name="Howarth C."/>
            <person name="Imamovic A."/>
            <person name="Larimer J."/>
            <person name="McCowen C."/>
            <person name="Montmayeur A."/>
            <person name="Murphy C."/>
            <person name="Neiman D."/>
            <person name="Pearson M."/>
            <person name="Priest M."/>
            <person name="Roberts A."/>
            <person name="Saif S."/>
            <person name="Shea T."/>
            <person name="Sisk P."/>
            <person name="Sykes S."/>
            <person name="Wortman J."/>
            <person name="Nusbaum C."/>
            <person name="Birren B."/>
        </authorList>
    </citation>
    <scope>NUCLEOTIDE SEQUENCE [LARGE SCALE GENOMIC DNA]</scope>
    <source>
        <strain evidence="1 2">ATCC 49720</strain>
    </source>
</reference>
<keyword evidence="2" id="KW-1185">Reference proteome</keyword>
<proteinExistence type="predicted"/>
<evidence type="ECO:0000313" key="2">
    <source>
        <dbReference type="Proteomes" id="UP000001095"/>
    </source>
</evidence>
<accession>K8PAH3</accession>
<gene>
    <name evidence="1" type="ORF">HMPREF9696_01689</name>
</gene>
<dbReference type="HOGENOM" id="CLU_2969023_0_0_5"/>
<dbReference type="AlphaFoldDB" id="K8PAH3"/>
<name>K8PAH3_9BRAD</name>
<sequence>MNEGSEIECPAEERVARAICKERRIDPDKLDVLDGRPLWQHHVRFARAAINAMQEEPA</sequence>
<dbReference type="EMBL" id="AGWY01000007">
    <property type="protein sequence ID" value="EKS37739.1"/>
    <property type="molecule type" value="Genomic_DNA"/>
</dbReference>
<protein>
    <submittedName>
        <fullName evidence="1">Uncharacterized protein</fullName>
    </submittedName>
</protein>
<evidence type="ECO:0000313" key="1">
    <source>
        <dbReference type="EMBL" id="EKS37739.1"/>
    </source>
</evidence>
<organism evidence="1 2">
    <name type="scientific">Afipia clevelandensis ATCC 49720</name>
    <dbReference type="NCBI Taxonomy" id="883079"/>
    <lineage>
        <taxon>Bacteria</taxon>
        <taxon>Pseudomonadati</taxon>
        <taxon>Pseudomonadota</taxon>
        <taxon>Alphaproteobacteria</taxon>
        <taxon>Hyphomicrobiales</taxon>
        <taxon>Nitrobacteraceae</taxon>
        <taxon>Afipia</taxon>
    </lineage>
</organism>
<dbReference type="Proteomes" id="UP000001095">
    <property type="component" value="Unassembled WGS sequence"/>
</dbReference>
<comment type="caution">
    <text evidence="1">The sequence shown here is derived from an EMBL/GenBank/DDBJ whole genome shotgun (WGS) entry which is preliminary data.</text>
</comment>